<reference evidence="13" key="2">
    <citation type="submission" date="2024-04" db="EMBL/GenBank/DDBJ databases">
        <authorList>
            <person name="Chen Y."/>
            <person name="Shah S."/>
            <person name="Dougan E. K."/>
            <person name="Thang M."/>
            <person name="Chan C."/>
        </authorList>
    </citation>
    <scope>NUCLEOTIDE SEQUENCE [LARGE SCALE GENOMIC DNA]</scope>
</reference>
<keyword evidence="15" id="KW-1185">Reference proteome</keyword>
<feature type="domain" description="SAM-dependent MTase RsmB/NOP-type" evidence="11">
    <location>
        <begin position="24"/>
        <end position="301"/>
    </location>
</feature>
<feature type="repeat" description="PPR" evidence="8">
    <location>
        <begin position="607"/>
        <end position="641"/>
    </location>
</feature>
<dbReference type="InterPro" id="IPR018314">
    <property type="entry name" value="RsmB/NOL1/NOP2-like_CS"/>
</dbReference>
<keyword evidence="3 9" id="KW-0489">Methyltransferase</keyword>
<dbReference type="EMBL" id="CAMXCT020002746">
    <property type="protein sequence ID" value="CAL1153533.1"/>
    <property type="molecule type" value="Genomic_DNA"/>
</dbReference>
<evidence type="ECO:0000313" key="15">
    <source>
        <dbReference type="Proteomes" id="UP001152797"/>
    </source>
</evidence>
<dbReference type="InterPro" id="IPR002885">
    <property type="entry name" value="PPR_rpt"/>
</dbReference>
<evidence type="ECO:0000256" key="6">
    <source>
        <dbReference type="ARBA" id="ARBA00022737"/>
    </source>
</evidence>
<feature type="binding site" evidence="9">
    <location>
        <position position="140"/>
    </location>
    <ligand>
        <name>S-adenosyl-L-methionine</name>
        <dbReference type="ChEBI" id="CHEBI:59789"/>
    </ligand>
</feature>
<evidence type="ECO:0000256" key="2">
    <source>
        <dbReference type="ARBA" id="ARBA00022490"/>
    </source>
</evidence>
<feature type="repeat" description="PPR" evidence="8">
    <location>
        <begin position="508"/>
        <end position="542"/>
    </location>
</feature>
<dbReference type="EMBL" id="CAMXCT030002746">
    <property type="protein sequence ID" value="CAL4787470.1"/>
    <property type="molecule type" value="Genomic_DNA"/>
</dbReference>
<dbReference type="Pfam" id="PF01535">
    <property type="entry name" value="PPR"/>
    <property type="match status" value="2"/>
</dbReference>
<dbReference type="AlphaFoldDB" id="A0A9P1G4X0"/>
<sequence>MEADGHQSHPRDKGQVARQGLQLLSLRRFLRTLQRPQRHTWRANRKKPPEALLSRPFQKPPTPWSPDGFYEEAEEPGSWMEQYTGEVYIQELASMLPVEVLKAFLPLHSVRILDLCSAPGSKASQLALELTGESVLMCNEAKTSRAQILRCNLLKTVVADRCLILQEDGRHLAAAGSACFDAILLDAPCSGEGNLRRIPEVIERIQAPNYGRIKAENASLQKQLLQSAWRMLRPGGFLVYSTCTLNLQENEEVLEHLPMAEAEFMDLPARLGFPSCSSLGLRLWPHHWDSEGFFVACIRKRGGGGQSVAAPTPRAPWPWSTLSWEEWNDLRAEATDDWPDLTPSEVSRVARYRGDLFLLPPLNALNGLDHLLPMTTPALRLAPLELRLHGARAAAGEDWVALAAQLGGGLGAYTAQMDALVQRGAHWQSAVQIFDRLGEERLKADLIACNTLMKAYSKGGAAGAARKLLKQMRSWIIAPDVTTYAAAMKAADAEELFQDLREDGLQPDVITYTVLMGAYAKRGRRAKAEAALRDMSRDALQPDVIAYTALLDLYAKLGDLEALRRLLATMAPNVVSFTVLLKALVKLQRLQEAQETLEEMQLKRMANLISYTSLLSAFAKKGEVSRAEGLFGSMQKATLQMDVVSYGTLILAFARAGDGQGAVRTLRRCAEERIAPNVVCYGTAIQALRKEGNAMAAEALLQEMSDRRTG</sequence>
<dbReference type="Pfam" id="PF13041">
    <property type="entry name" value="PPR_2"/>
    <property type="match status" value="3"/>
</dbReference>
<comment type="caution">
    <text evidence="12">The sequence shown here is derived from an EMBL/GenBank/DDBJ whole genome shotgun (WGS) entry which is preliminary data.</text>
</comment>
<evidence type="ECO:0000256" key="8">
    <source>
        <dbReference type="PROSITE-ProRule" id="PRU00708"/>
    </source>
</evidence>
<comment type="similarity">
    <text evidence="1 9">Belongs to the class I-like SAM-binding methyltransferase superfamily. RsmB/NOP family.</text>
</comment>
<dbReference type="NCBIfam" id="TIGR00756">
    <property type="entry name" value="PPR"/>
    <property type="match status" value="3"/>
</dbReference>
<feature type="active site" description="Nucleophile" evidence="9">
    <location>
        <position position="243"/>
    </location>
</feature>
<keyword evidence="6" id="KW-0677">Repeat</keyword>
<evidence type="ECO:0000259" key="11">
    <source>
        <dbReference type="PROSITE" id="PS51686"/>
    </source>
</evidence>
<dbReference type="PANTHER" id="PTHR47447:SF17">
    <property type="entry name" value="OS12G0638900 PROTEIN"/>
    <property type="match status" value="1"/>
</dbReference>
<evidence type="ECO:0000313" key="13">
    <source>
        <dbReference type="EMBL" id="CAL1153533.1"/>
    </source>
</evidence>
<dbReference type="Proteomes" id="UP001152797">
    <property type="component" value="Unassembled WGS sequence"/>
</dbReference>
<feature type="region of interest" description="Disordered" evidence="10">
    <location>
        <begin position="37"/>
        <end position="65"/>
    </location>
</feature>
<feature type="binding site" evidence="9">
    <location>
        <position position="168"/>
    </location>
    <ligand>
        <name>S-adenosyl-L-methionine</name>
        <dbReference type="ChEBI" id="CHEBI:59789"/>
    </ligand>
</feature>
<dbReference type="PROSITE" id="PS51375">
    <property type="entry name" value="PPR"/>
    <property type="match status" value="5"/>
</dbReference>
<evidence type="ECO:0000313" key="12">
    <source>
        <dbReference type="EMBL" id="CAI4000158.1"/>
    </source>
</evidence>
<dbReference type="InterPro" id="IPR011990">
    <property type="entry name" value="TPR-like_helical_dom_sf"/>
</dbReference>
<dbReference type="EMBL" id="CAMXCT010002746">
    <property type="protein sequence ID" value="CAI4000158.1"/>
    <property type="molecule type" value="Genomic_DNA"/>
</dbReference>
<keyword evidence="2" id="KW-0963">Cytoplasm</keyword>
<gene>
    <name evidence="12" type="ORF">C1SCF055_LOCUS26297</name>
</gene>
<dbReference type="GO" id="GO:0003723">
    <property type="term" value="F:RNA binding"/>
    <property type="evidence" value="ECO:0007669"/>
    <property type="project" value="UniProtKB-UniRule"/>
</dbReference>
<reference evidence="12" key="1">
    <citation type="submission" date="2022-10" db="EMBL/GenBank/DDBJ databases">
        <authorList>
            <person name="Chen Y."/>
            <person name="Dougan E. K."/>
            <person name="Chan C."/>
            <person name="Rhodes N."/>
            <person name="Thang M."/>
        </authorList>
    </citation>
    <scope>NUCLEOTIDE SEQUENCE</scope>
</reference>
<dbReference type="Gene3D" id="3.40.50.150">
    <property type="entry name" value="Vaccinia Virus protein VP39"/>
    <property type="match status" value="1"/>
</dbReference>
<dbReference type="Pfam" id="PF01189">
    <property type="entry name" value="Methyltr_RsmB-F"/>
    <property type="match status" value="1"/>
</dbReference>
<proteinExistence type="inferred from homology"/>
<dbReference type="Gene3D" id="1.25.40.10">
    <property type="entry name" value="Tetratricopeptide repeat domain"/>
    <property type="match status" value="3"/>
</dbReference>
<dbReference type="OrthoDB" id="427002at2759"/>
<evidence type="ECO:0000256" key="7">
    <source>
        <dbReference type="ARBA" id="ARBA00022884"/>
    </source>
</evidence>
<feature type="repeat" description="PPR" evidence="8">
    <location>
        <begin position="573"/>
        <end position="603"/>
    </location>
</feature>
<keyword evidence="4 9" id="KW-0808">Transferase</keyword>
<evidence type="ECO:0000256" key="3">
    <source>
        <dbReference type="ARBA" id="ARBA00022603"/>
    </source>
</evidence>
<dbReference type="PROSITE" id="PS01153">
    <property type="entry name" value="NOL1_NOP2_SUN"/>
    <property type="match status" value="1"/>
</dbReference>
<keyword evidence="7 9" id="KW-0694">RNA-binding</keyword>
<feature type="binding site" evidence="9">
    <location>
        <position position="186"/>
    </location>
    <ligand>
        <name>S-adenosyl-L-methionine</name>
        <dbReference type="ChEBI" id="CHEBI:59789"/>
    </ligand>
</feature>
<dbReference type="GO" id="GO:0008173">
    <property type="term" value="F:RNA methyltransferase activity"/>
    <property type="evidence" value="ECO:0007669"/>
    <property type="project" value="InterPro"/>
</dbReference>
<dbReference type="InterPro" id="IPR049560">
    <property type="entry name" value="MeTrfase_RsmB-F_NOP2_cat"/>
</dbReference>
<dbReference type="Pfam" id="PF17125">
    <property type="entry name" value="Methyltr_RsmF_N"/>
    <property type="match status" value="1"/>
</dbReference>
<feature type="repeat" description="PPR" evidence="8">
    <location>
        <begin position="445"/>
        <end position="479"/>
    </location>
</feature>
<protein>
    <submittedName>
        <fullName evidence="14">Ribosomal RNA small subunit methyltransferase F</fullName>
    </submittedName>
</protein>
<dbReference type="Gene3D" id="3.30.70.1170">
    <property type="entry name" value="Sun protein, domain 3"/>
    <property type="match status" value="1"/>
</dbReference>
<dbReference type="InterPro" id="IPR029063">
    <property type="entry name" value="SAM-dependent_MTases_sf"/>
</dbReference>
<dbReference type="PRINTS" id="PR02008">
    <property type="entry name" value="RCMTFAMILY"/>
</dbReference>
<evidence type="ECO:0000313" key="14">
    <source>
        <dbReference type="EMBL" id="CAL4787470.1"/>
    </source>
</evidence>
<evidence type="ECO:0000256" key="4">
    <source>
        <dbReference type="ARBA" id="ARBA00022679"/>
    </source>
</evidence>
<evidence type="ECO:0000256" key="10">
    <source>
        <dbReference type="SAM" id="MobiDB-lite"/>
    </source>
</evidence>
<evidence type="ECO:0000256" key="9">
    <source>
        <dbReference type="PROSITE-ProRule" id="PRU01023"/>
    </source>
</evidence>
<name>A0A9P1G4X0_9DINO</name>
<organism evidence="12">
    <name type="scientific">Cladocopium goreaui</name>
    <dbReference type="NCBI Taxonomy" id="2562237"/>
    <lineage>
        <taxon>Eukaryota</taxon>
        <taxon>Sar</taxon>
        <taxon>Alveolata</taxon>
        <taxon>Dinophyceae</taxon>
        <taxon>Suessiales</taxon>
        <taxon>Symbiodiniaceae</taxon>
        <taxon>Cladocopium</taxon>
    </lineage>
</organism>
<keyword evidence="5 9" id="KW-0949">S-adenosyl-L-methionine</keyword>
<dbReference type="InterPro" id="IPR001678">
    <property type="entry name" value="MeTrfase_RsmB-F_NOP2_dom"/>
</dbReference>
<accession>A0A9P1G4X0</accession>
<feature type="binding site" evidence="9">
    <location>
        <begin position="116"/>
        <end position="122"/>
    </location>
    <ligand>
        <name>S-adenosyl-L-methionine</name>
        <dbReference type="ChEBI" id="CHEBI:59789"/>
    </ligand>
</feature>
<dbReference type="InterPro" id="IPR023267">
    <property type="entry name" value="RCMT"/>
</dbReference>
<dbReference type="PROSITE" id="PS51686">
    <property type="entry name" value="SAM_MT_RSMB_NOP"/>
    <property type="match status" value="1"/>
</dbReference>
<evidence type="ECO:0000256" key="1">
    <source>
        <dbReference type="ARBA" id="ARBA00007494"/>
    </source>
</evidence>
<dbReference type="SUPFAM" id="SSF53335">
    <property type="entry name" value="S-adenosyl-L-methionine-dependent methyltransferases"/>
    <property type="match status" value="1"/>
</dbReference>
<feature type="repeat" description="PPR" evidence="8">
    <location>
        <begin position="642"/>
        <end position="676"/>
    </location>
</feature>
<dbReference type="PANTHER" id="PTHR47447">
    <property type="entry name" value="OS03G0856100 PROTEIN"/>
    <property type="match status" value="1"/>
</dbReference>
<dbReference type="CDD" id="cd02440">
    <property type="entry name" value="AdoMet_MTases"/>
    <property type="match status" value="1"/>
</dbReference>
<dbReference type="InterPro" id="IPR031341">
    <property type="entry name" value="Methyltr_RsmF_N"/>
</dbReference>
<feature type="compositionally biased region" description="Basic residues" evidence="10">
    <location>
        <begin position="37"/>
        <end position="46"/>
    </location>
</feature>
<evidence type="ECO:0000256" key="5">
    <source>
        <dbReference type="ARBA" id="ARBA00022691"/>
    </source>
</evidence>
<dbReference type="GO" id="GO:0001510">
    <property type="term" value="P:RNA methylation"/>
    <property type="evidence" value="ECO:0007669"/>
    <property type="project" value="InterPro"/>
</dbReference>